<sequence>HSAGGGVSPLALALTSVLWLQPQRRAAPSPSGETELSWHPRHATAVDGDSDLPFPHTRDATTLLYSTAYDDNWAESELRTQKKTAPSPWKLRQRLGTATLVTSNLLILAASNVLFPGVI</sequence>
<protein>
    <submittedName>
        <fullName evidence="2">Uncharacterized protein</fullName>
    </submittedName>
</protein>
<comment type="caution">
    <text evidence="2">The sequence shown here is derived from an EMBL/GenBank/DDBJ whole genome shotgun (WGS) entry which is preliminary data.</text>
</comment>
<gene>
    <name evidence="2" type="ORF">E3A20_14730</name>
</gene>
<proteinExistence type="predicted"/>
<keyword evidence="3" id="KW-1185">Reference proteome</keyword>
<dbReference type="AlphaFoldDB" id="A0A5C6M8T7"/>
<evidence type="ECO:0000313" key="3">
    <source>
        <dbReference type="Proteomes" id="UP000321083"/>
    </source>
</evidence>
<feature type="region of interest" description="Disordered" evidence="1">
    <location>
        <begin position="23"/>
        <end position="54"/>
    </location>
</feature>
<accession>A0A5C6M8T7</accession>
<organism evidence="2 3">
    <name type="scientific">Planctomyces bekefii</name>
    <dbReference type="NCBI Taxonomy" id="1653850"/>
    <lineage>
        <taxon>Bacteria</taxon>
        <taxon>Pseudomonadati</taxon>
        <taxon>Planctomycetota</taxon>
        <taxon>Planctomycetia</taxon>
        <taxon>Planctomycetales</taxon>
        <taxon>Planctomycetaceae</taxon>
        <taxon>Planctomyces</taxon>
    </lineage>
</organism>
<dbReference type="EMBL" id="SRHE01000286">
    <property type="protein sequence ID" value="TWW09401.1"/>
    <property type="molecule type" value="Genomic_DNA"/>
</dbReference>
<feature type="non-terminal residue" evidence="2">
    <location>
        <position position="1"/>
    </location>
</feature>
<name>A0A5C6M8T7_9PLAN</name>
<evidence type="ECO:0000313" key="2">
    <source>
        <dbReference type="EMBL" id="TWW09401.1"/>
    </source>
</evidence>
<reference evidence="2 3" key="2">
    <citation type="submission" date="2019-08" db="EMBL/GenBank/DDBJ databases">
        <authorList>
            <person name="Henke P."/>
        </authorList>
    </citation>
    <scope>NUCLEOTIDE SEQUENCE [LARGE SCALE GENOMIC DNA]</scope>
    <source>
        <strain evidence="2">Phe10_nw2017</strain>
    </source>
</reference>
<dbReference type="Proteomes" id="UP000321083">
    <property type="component" value="Unassembled WGS sequence"/>
</dbReference>
<reference evidence="2 3" key="1">
    <citation type="submission" date="2019-08" db="EMBL/GenBank/DDBJ databases">
        <title>100 year-old enigma solved: identification of Planctomyces bekefii, the type genus and species of the phylum Planctomycetes.</title>
        <authorList>
            <person name="Svetlana D.N."/>
            <person name="Overmann J."/>
        </authorList>
    </citation>
    <scope>NUCLEOTIDE SEQUENCE [LARGE SCALE GENOMIC DNA]</scope>
    <source>
        <strain evidence="2">Phe10_nw2017</strain>
    </source>
</reference>
<evidence type="ECO:0000256" key="1">
    <source>
        <dbReference type="SAM" id="MobiDB-lite"/>
    </source>
</evidence>